<dbReference type="Proteomes" id="UP000299102">
    <property type="component" value="Unassembled WGS sequence"/>
</dbReference>
<dbReference type="AlphaFoldDB" id="A0A4C1TYJ3"/>
<gene>
    <name evidence="1" type="ORF">EVAR_83400_1</name>
</gene>
<dbReference type="EMBL" id="BGZK01000104">
    <property type="protein sequence ID" value="GBP19087.1"/>
    <property type="molecule type" value="Genomic_DNA"/>
</dbReference>
<reference evidence="1 2" key="1">
    <citation type="journal article" date="2019" name="Commun. Biol.">
        <title>The bagworm genome reveals a unique fibroin gene that provides high tensile strength.</title>
        <authorList>
            <person name="Kono N."/>
            <person name="Nakamura H."/>
            <person name="Ohtoshi R."/>
            <person name="Tomita M."/>
            <person name="Numata K."/>
            <person name="Arakawa K."/>
        </authorList>
    </citation>
    <scope>NUCLEOTIDE SEQUENCE [LARGE SCALE GENOMIC DNA]</scope>
</reference>
<comment type="caution">
    <text evidence="1">The sequence shown here is derived from an EMBL/GenBank/DDBJ whole genome shotgun (WGS) entry which is preliminary data.</text>
</comment>
<sequence length="132" mass="15463">MILRLVCPKKNVCSDYSQCLILKRQIDPLCINGLENFIMESTHFKMKNIREDLFQQSLRVMSLVFAKCIKDDKRCTYQMVYNTLEFGSATAYKILHDALEMNKIVSRWVPHHFTQQKIRACKTSRQTLAVTV</sequence>
<evidence type="ECO:0000313" key="1">
    <source>
        <dbReference type="EMBL" id="GBP19087.1"/>
    </source>
</evidence>
<name>A0A4C1TYJ3_EUMVA</name>
<evidence type="ECO:0000313" key="2">
    <source>
        <dbReference type="Proteomes" id="UP000299102"/>
    </source>
</evidence>
<organism evidence="1 2">
    <name type="scientific">Eumeta variegata</name>
    <name type="common">Bagworm moth</name>
    <name type="synonym">Eumeta japonica</name>
    <dbReference type="NCBI Taxonomy" id="151549"/>
    <lineage>
        <taxon>Eukaryota</taxon>
        <taxon>Metazoa</taxon>
        <taxon>Ecdysozoa</taxon>
        <taxon>Arthropoda</taxon>
        <taxon>Hexapoda</taxon>
        <taxon>Insecta</taxon>
        <taxon>Pterygota</taxon>
        <taxon>Neoptera</taxon>
        <taxon>Endopterygota</taxon>
        <taxon>Lepidoptera</taxon>
        <taxon>Glossata</taxon>
        <taxon>Ditrysia</taxon>
        <taxon>Tineoidea</taxon>
        <taxon>Psychidae</taxon>
        <taxon>Oiketicinae</taxon>
        <taxon>Eumeta</taxon>
    </lineage>
</organism>
<proteinExistence type="predicted"/>
<accession>A0A4C1TYJ3</accession>
<protein>
    <submittedName>
        <fullName evidence="1">Uncharacterized protein</fullName>
    </submittedName>
</protein>
<dbReference type="OrthoDB" id="8189655at2759"/>
<keyword evidence="2" id="KW-1185">Reference proteome</keyword>